<evidence type="ECO:0008006" key="3">
    <source>
        <dbReference type="Google" id="ProtNLM"/>
    </source>
</evidence>
<dbReference type="Proteomes" id="UP000309215">
    <property type="component" value="Unassembled WGS sequence"/>
</dbReference>
<dbReference type="EMBL" id="SSMQ01000152">
    <property type="protein sequence ID" value="TKC90548.1"/>
    <property type="molecule type" value="Genomic_DNA"/>
</dbReference>
<keyword evidence="2" id="KW-1185">Reference proteome</keyword>
<dbReference type="OrthoDB" id="5517403at2"/>
<protein>
    <recommendedName>
        <fullName evidence="3">Alpha/beta hydrolase</fullName>
    </recommendedName>
</protein>
<dbReference type="AlphaFoldDB" id="A0A4U1IAI8"/>
<sequence length="249" mass="26974">MALRLVQVGEGHPRPLVLAFLVGVDLDPKLRAAFGPRPCIVADGVATGPMMGELLEFAHRRAGLREVSRLALIGYSAGCQRVRALYLAGVRASAYLLADGTHASWPAAEWQIAWLRELAGEARAGRALVVATHTMQVYTERLPEGKAFCSTVRVLRMATGWKLDRAGSLDRPIVTREGALWVYSYASADIDAPAHAAQLVRVVPELCARHLRPWLAHLVNVPPRPVAPSLPLGLLGILAKLLLDPPSRT</sequence>
<accession>A0A4U1IAI8</accession>
<evidence type="ECO:0000313" key="2">
    <source>
        <dbReference type="Proteomes" id="UP000309215"/>
    </source>
</evidence>
<reference evidence="1 2" key="1">
    <citation type="submission" date="2019-04" db="EMBL/GenBank/DDBJ databases">
        <authorList>
            <person name="Li Y."/>
            <person name="Wang J."/>
        </authorList>
    </citation>
    <scope>NUCLEOTIDE SEQUENCE [LARGE SCALE GENOMIC DNA]</scope>
    <source>
        <strain evidence="1 2">DSM 14668</strain>
    </source>
</reference>
<proteinExistence type="predicted"/>
<comment type="caution">
    <text evidence="1">The sequence shown here is derived from an EMBL/GenBank/DDBJ whole genome shotgun (WGS) entry which is preliminary data.</text>
</comment>
<dbReference type="RefSeq" id="WP_136936488.1">
    <property type="nucleotide sequence ID" value="NZ_SSMQ01000152.1"/>
</dbReference>
<name>A0A4U1IAI8_9BACT</name>
<organism evidence="1 2">
    <name type="scientific">Polyangium fumosum</name>
    <dbReference type="NCBI Taxonomy" id="889272"/>
    <lineage>
        <taxon>Bacteria</taxon>
        <taxon>Pseudomonadati</taxon>
        <taxon>Myxococcota</taxon>
        <taxon>Polyangia</taxon>
        <taxon>Polyangiales</taxon>
        <taxon>Polyangiaceae</taxon>
        <taxon>Polyangium</taxon>
    </lineage>
</organism>
<gene>
    <name evidence="1" type="ORF">E8A74_51035</name>
</gene>
<evidence type="ECO:0000313" key="1">
    <source>
        <dbReference type="EMBL" id="TKC90548.1"/>
    </source>
</evidence>